<accession>A0AAW1PMD0</accession>
<gene>
    <name evidence="2" type="ORF">WJX73_002864</name>
</gene>
<sequence>MLDARVRDKHQSYAGIQPKQARFEGDGYLQRLLAGRRSSAERGADPSSLPRGQTSVRELSHTAQSSQLRSNGIKPLRASGAEAEGALAAAATAPTQPSLAQPGPLVAPQPLSWQGGLQGRAFTTASGATSARSGLEPPGAMQLRGAQL</sequence>
<comment type="caution">
    <text evidence="2">The sequence shown here is derived from an EMBL/GenBank/DDBJ whole genome shotgun (WGS) entry which is preliminary data.</text>
</comment>
<protein>
    <submittedName>
        <fullName evidence="2">Uncharacterized protein</fullName>
    </submittedName>
</protein>
<evidence type="ECO:0000313" key="2">
    <source>
        <dbReference type="EMBL" id="KAK9809570.1"/>
    </source>
</evidence>
<organism evidence="2 3">
    <name type="scientific">Symbiochloris irregularis</name>
    <dbReference type="NCBI Taxonomy" id="706552"/>
    <lineage>
        <taxon>Eukaryota</taxon>
        <taxon>Viridiplantae</taxon>
        <taxon>Chlorophyta</taxon>
        <taxon>core chlorophytes</taxon>
        <taxon>Trebouxiophyceae</taxon>
        <taxon>Trebouxiales</taxon>
        <taxon>Trebouxiaceae</taxon>
        <taxon>Symbiochloris</taxon>
    </lineage>
</organism>
<feature type="compositionally biased region" description="Low complexity" evidence="1">
    <location>
        <begin position="78"/>
        <end position="101"/>
    </location>
</feature>
<name>A0AAW1PMD0_9CHLO</name>
<dbReference type="Proteomes" id="UP001465755">
    <property type="component" value="Unassembled WGS sequence"/>
</dbReference>
<evidence type="ECO:0000256" key="1">
    <source>
        <dbReference type="SAM" id="MobiDB-lite"/>
    </source>
</evidence>
<reference evidence="2 3" key="1">
    <citation type="journal article" date="2024" name="Nat. Commun.">
        <title>Phylogenomics reveals the evolutionary origins of lichenization in chlorophyte algae.</title>
        <authorList>
            <person name="Puginier C."/>
            <person name="Libourel C."/>
            <person name="Otte J."/>
            <person name="Skaloud P."/>
            <person name="Haon M."/>
            <person name="Grisel S."/>
            <person name="Petersen M."/>
            <person name="Berrin J.G."/>
            <person name="Delaux P.M."/>
            <person name="Dal Grande F."/>
            <person name="Keller J."/>
        </authorList>
    </citation>
    <scope>NUCLEOTIDE SEQUENCE [LARGE SCALE GENOMIC DNA]</scope>
    <source>
        <strain evidence="2 3">SAG 2036</strain>
    </source>
</reference>
<feature type="compositionally biased region" description="Polar residues" evidence="1">
    <location>
        <begin position="50"/>
        <end position="70"/>
    </location>
</feature>
<proteinExistence type="predicted"/>
<feature type="compositionally biased region" description="Polar residues" evidence="1">
    <location>
        <begin position="121"/>
        <end position="132"/>
    </location>
</feature>
<evidence type="ECO:0000313" key="3">
    <source>
        <dbReference type="Proteomes" id="UP001465755"/>
    </source>
</evidence>
<keyword evidence="3" id="KW-1185">Reference proteome</keyword>
<feature type="region of interest" description="Disordered" evidence="1">
    <location>
        <begin position="34"/>
        <end position="148"/>
    </location>
</feature>
<dbReference type="AlphaFoldDB" id="A0AAW1PMD0"/>
<dbReference type="EMBL" id="JALJOQ010000018">
    <property type="protein sequence ID" value="KAK9809570.1"/>
    <property type="molecule type" value="Genomic_DNA"/>
</dbReference>